<dbReference type="Proteomes" id="UP000190092">
    <property type="component" value="Unassembled WGS sequence"/>
</dbReference>
<feature type="domain" description="Calcineurin-like phosphoesterase" evidence="1">
    <location>
        <begin position="2"/>
        <end position="203"/>
    </location>
</feature>
<dbReference type="InterPro" id="IPR004843">
    <property type="entry name" value="Calcineurin-like_PHP"/>
</dbReference>
<dbReference type="InterPro" id="IPR051918">
    <property type="entry name" value="STPP_CPPED1"/>
</dbReference>
<dbReference type="OrthoDB" id="651281at2"/>
<accession>A0A1T4TBU1</accession>
<gene>
    <name evidence="2" type="ORF">SAMN02745126_05987</name>
</gene>
<dbReference type="Pfam" id="PF00149">
    <property type="entry name" value="Metallophos"/>
    <property type="match status" value="1"/>
</dbReference>
<dbReference type="GO" id="GO:0016787">
    <property type="term" value="F:hydrolase activity"/>
    <property type="evidence" value="ECO:0007669"/>
    <property type="project" value="InterPro"/>
</dbReference>
<dbReference type="Gene3D" id="3.60.21.10">
    <property type="match status" value="1"/>
</dbReference>
<reference evidence="3" key="1">
    <citation type="submission" date="2017-02" db="EMBL/GenBank/DDBJ databases">
        <authorList>
            <person name="Varghese N."/>
            <person name="Submissions S."/>
        </authorList>
    </citation>
    <scope>NUCLEOTIDE SEQUENCE [LARGE SCALE GENOMIC DNA]</scope>
    <source>
        <strain evidence="3">ATCC 27094</strain>
    </source>
</reference>
<dbReference type="STRING" id="225324.SAMN02745126_05987"/>
<dbReference type="AlphaFoldDB" id="A0A1T4TBU1"/>
<keyword evidence="3" id="KW-1185">Reference proteome</keyword>
<dbReference type="RefSeq" id="WP_085937726.1">
    <property type="nucleotide sequence ID" value="NZ_FUWJ01000015.1"/>
</dbReference>
<evidence type="ECO:0000259" key="1">
    <source>
        <dbReference type="Pfam" id="PF00149"/>
    </source>
</evidence>
<dbReference type="EMBL" id="FUWJ01000015">
    <property type="protein sequence ID" value="SKA37962.1"/>
    <property type="molecule type" value="Genomic_DNA"/>
</dbReference>
<dbReference type="PANTHER" id="PTHR43143:SF1">
    <property type="entry name" value="SERINE_THREONINE-PROTEIN PHOSPHATASE CPPED1"/>
    <property type="match status" value="1"/>
</dbReference>
<evidence type="ECO:0000313" key="2">
    <source>
        <dbReference type="EMBL" id="SKA37962.1"/>
    </source>
</evidence>
<proteinExistence type="predicted"/>
<dbReference type="PANTHER" id="PTHR43143">
    <property type="entry name" value="METALLOPHOSPHOESTERASE, CALCINEURIN SUPERFAMILY"/>
    <property type="match status" value="1"/>
</dbReference>
<sequence>MFRIAQISDTHLSDEKPFFVDNFARVGEALRQDRPDLVLNSGDITLDGASNEADMAAARLLHDGLDLPMRFLPGNHDLGDSQDAPDHGEGPIDALRRRRYVSYFGPDWWWFDVPGWRVLGLNAQLLGSDLPEAEEQEETIVDVAASVGSRRLALFLHKPLFDRTVDESEITGRFVNPVPRRLLMASLVGVTPALISCGHVHQYRASETFATRHVWATSTAFVIPDHRQPRYGLKEVGYVEHRLYPDGRHESALVRVPGLPTLDIAHFPQVYGPV</sequence>
<evidence type="ECO:0000313" key="3">
    <source>
        <dbReference type="Proteomes" id="UP000190092"/>
    </source>
</evidence>
<dbReference type="InterPro" id="IPR029052">
    <property type="entry name" value="Metallo-depent_PP-like"/>
</dbReference>
<protein>
    <submittedName>
        <fullName evidence="2">3',5'-cyclic AMP phosphodiesterase CpdA</fullName>
    </submittedName>
</protein>
<name>A0A1T4TBU1_9HYPH</name>
<dbReference type="SUPFAM" id="SSF56300">
    <property type="entry name" value="Metallo-dependent phosphatases"/>
    <property type="match status" value="1"/>
</dbReference>
<organism evidence="2 3">
    <name type="scientific">Enhydrobacter aerosaccus</name>
    <dbReference type="NCBI Taxonomy" id="225324"/>
    <lineage>
        <taxon>Bacteria</taxon>
        <taxon>Pseudomonadati</taxon>
        <taxon>Pseudomonadota</taxon>
        <taxon>Alphaproteobacteria</taxon>
        <taxon>Hyphomicrobiales</taxon>
        <taxon>Enhydrobacter</taxon>
    </lineage>
</organism>